<evidence type="ECO:0000313" key="22">
    <source>
        <dbReference type="EMBL" id="JAS09958.1"/>
    </source>
</evidence>
<dbReference type="PROSITE" id="PS51184">
    <property type="entry name" value="JMJC"/>
    <property type="match status" value="1"/>
</dbReference>
<keyword evidence="10" id="KW-0805">Transcription regulation</keyword>
<dbReference type="SMART" id="SM00558">
    <property type="entry name" value="JmjC"/>
    <property type="match status" value="1"/>
</dbReference>
<dbReference type="GO" id="GO:0036139">
    <property type="term" value="F:peptidyl-histidine dioxygenase activity"/>
    <property type="evidence" value="ECO:0007669"/>
    <property type="project" value="TreeGrafter"/>
</dbReference>
<dbReference type="EMBL" id="GEDC01027340">
    <property type="protein sequence ID" value="JAS09958.1"/>
    <property type="molecule type" value="Transcribed_RNA"/>
</dbReference>
<dbReference type="InterPro" id="IPR027452">
    <property type="entry name" value="FIH-1_dom_II"/>
</dbReference>
<dbReference type="PANTHER" id="PTHR12461">
    <property type="entry name" value="HYPOXIA-INDUCIBLE FACTOR 1 ALPHA INHIBITOR-RELATED"/>
    <property type="match status" value="1"/>
</dbReference>
<comment type="subcellular location">
    <subcellularLocation>
        <location evidence="3">Cytoplasm</location>
        <location evidence="3">Perinuclear region</location>
    </subcellularLocation>
    <subcellularLocation>
        <location evidence="2">Nucleus</location>
    </subcellularLocation>
</comment>
<dbReference type="GO" id="GO:0048471">
    <property type="term" value="C:perinuclear region of cytoplasm"/>
    <property type="evidence" value="ECO:0007669"/>
    <property type="project" value="UniProtKB-SubCell"/>
</dbReference>
<keyword evidence="4" id="KW-0963">Cytoplasm</keyword>
<comment type="catalytic activity">
    <reaction evidence="16">
        <text>L-histidyl-[ankyrin-repeat domain protein] + 2-oxoglutarate + O2 = (3S)-3-hydroxy-L-histidyl-[ankyrin-repeat domain protein] + succinate + CO2</text>
        <dbReference type="Rhea" id="RHEA:54264"/>
        <dbReference type="Rhea" id="RHEA-COMP:13836"/>
        <dbReference type="Rhea" id="RHEA-COMP:13837"/>
        <dbReference type="ChEBI" id="CHEBI:15379"/>
        <dbReference type="ChEBI" id="CHEBI:16526"/>
        <dbReference type="ChEBI" id="CHEBI:16810"/>
        <dbReference type="ChEBI" id="CHEBI:29979"/>
        <dbReference type="ChEBI" id="CHEBI:30031"/>
        <dbReference type="ChEBI" id="CHEBI:138021"/>
        <dbReference type="EC" id="1.14.11.n4"/>
    </reaction>
</comment>
<evidence type="ECO:0000256" key="6">
    <source>
        <dbReference type="ARBA" id="ARBA00022964"/>
    </source>
</evidence>
<dbReference type="GO" id="GO:0005634">
    <property type="term" value="C:nucleus"/>
    <property type="evidence" value="ECO:0007669"/>
    <property type="project" value="UniProtKB-SubCell"/>
</dbReference>
<evidence type="ECO:0000256" key="12">
    <source>
        <dbReference type="ARBA" id="ARBA00023242"/>
    </source>
</evidence>
<keyword evidence="12" id="KW-0539">Nucleus</keyword>
<dbReference type="GO" id="GO:0036140">
    <property type="term" value="F:[protein]-asparagine 3-dioxygenase activity"/>
    <property type="evidence" value="ECO:0007669"/>
    <property type="project" value="UniProtKB-EC"/>
</dbReference>
<evidence type="ECO:0000256" key="15">
    <source>
        <dbReference type="ARBA" id="ARBA00052110"/>
    </source>
</evidence>
<name>A0A1B6C8Y2_9HEMI</name>
<dbReference type="Pfam" id="PF13621">
    <property type="entry name" value="Cupin_8"/>
    <property type="match status" value="1"/>
</dbReference>
<evidence type="ECO:0000256" key="14">
    <source>
        <dbReference type="ARBA" id="ARBA00052029"/>
    </source>
</evidence>
<dbReference type="FunFam" id="2.60.120.10:FF:000042">
    <property type="entry name" value="Hypoxia-inducible factor 1-alpha inhibitor"/>
    <property type="match status" value="1"/>
</dbReference>
<dbReference type="PANTHER" id="PTHR12461:SF105">
    <property type="entry name" value="HYPOXIA-INDUCIBLE FACTOR 1-ALPHA INHIBITOR"/>
    <property type="match status" value="1"/>
</dbReference>
<dbReference type="GO" id="GO:0050793">
    <property type="term" value="P:regulation of developmental process"/>
    <property type="evidence" value="ECO:0007669"/>
    <property type="project" value="UniProtKB-ARBA"/>
</dbReference>
<organism evidence="22">
    <name type="scientific">Clastoptera arizonana</name>
    <name type="common">Arizona spittle bug</name>
    <dbReference type="NCBI Taxonomy" id="38151"/>
    <lineage>
        <taxon>Eukaryota</taxon>
        <taxon>Metazoa</taxon>
        <taxon>Ecdysozoa</taxon>
        <taxon>Arthropoda</taxon>
        <taxon>Hexapoda</taxon>
        <taxon>Insecta</taxon>
        <taxon>Pterygota</taxon>
        <taxon>Neoptera</taxon>
        <taxon>Paraneoptera</taxon>
        <taxon>Hemiptera</taxon>
        <taxon>Auchenorrhyncha</taxon>
        <taxon>Cercopoidea</taxon>
        <taxon>Clastopteridae</taxon>
        <taxon>Clastoptera</taxon>
    </lineage>
</organism>
<evidence type="ECO:0000256" key="8">
    <source>
        <dbReference type="ARBA" id="ARBA00023002"/>
    </source>
</evidence>
<dbReference type="Gene3D" id="1.10.287.1010">
    <property type="entry name" value="Clavaminate synthase-like"/>
    <property type="match status" value="1"/>
</dbReference>
<evidence type="ECO:0000256" key="20">
    <source>
        <dbReference type="ARBA" id="ARBA00081779"/>
    </source>
</evidence>
<evidence type="ECO:0000256" key="4">
    <source>
        <dbReference type="ARBA" id="ARBA00022490"/>
    </source>
</evidence>
<protein>
    <recommendedName>
        <fullName evidence="19">Hypoxia-inducible factor 1-alpha inhibitor</fullName>
        <ecNumber evidence="17">1.14.11.30</ecNumber>
        <ecNumber evidence="18">1.14.11.n4</ecNumber>
    </recommendedName>
    <alternativeName>
        <fullName evidence="20">Hypoxia-inducible factor asparagine hydroxylase</fullName>
    </alternativeName>
</protein>
<dbReference type="GO" id="GO:0071532">
    <property type="term" value="F:ankyrin repeat binding"/>
    <property type="evidence" value="ECO:0007669"/>
    <property type="project" value="TreeGrafter"/>
</dbReference>
<reference evidence="22" key="1">
    <citation type="submission" date="2015-12" db="EMBL/GenBank/DDBJ databases">
        <title>De novo transcriptome assembly of four potential Pierce s Disease insect vectors from Arizona vineyards.</title>
        <authorList>
            <person name="Tassone E.E."/>
        </authorList>
    </citation>
    <scope>NUCLEOTIDE SEQUENCE</scope>
</reference>
<dbReference type="SUPFAM" id="SSF51197">
    <property type="entry name" value="Clavaminate synthase-like"/>
    <property type="match status" value="1"/>
</dbReference>
<evidence type="ECO:0000256" key="16">
    <source>
        <dbReference type="ARBA" id="ARBA00052824"/>
    </source>
</evidence>
<evidence type="ECO:0000256" key="11">
    <source>
        <dbReference type="ARBA" id="ARBA00023163"/>
    </source>
</evidence>
<evidence type="ECO:0000256" key="18">
    <source>
        <dbReference type="ARBA" id="ARBA00067043"/>
    </source>
</evidence>
<keyword evidence="7" id="KW-0007">Acetylation</keyword>
<keyword evidence="8" id="KW-0560">Oxidoreductase</keyword>
<evidence type="ECO:0000256" key="7">
    <source>
        <dbReference type="ARBA" id="ARBA00022990"/>
    </source>
</evidence>
<evidence type="ECO:0000256" key="10">
    <source>
        <dbReference type="ARBA" id="ARBA00023015"/>
    </source>
</evidence>
<dbReference type="EC" id="1.14.11.30" evidence="17"/>
<evidence type="ECO:0000256" key="5">
    <source>
        <dbReference type="ARBA" id="ARBA00022723"/>
    </source>
</evidence>
<comment type="catalytic activity">
    <reaction evidence="13">
        <text>L-asparaginyl-[hypoxia-inducible factor alpha subunit] + 2-oxoglutarate + O2 = (3S)-3-hydroxy-L-asparaginyl-[hypoxia-inducible factor alpha subunit] + succinate + CO2</text>
        <dbReference type="Rhea" id="RHEA:54268"/>
        <dbReference type="Rhea" id="RHEA-COMP:13833"/>
        <dbReference type="Rhea" id="RHEA-COMP:13834"/>
        <dbReference type="ChEBI" id="CHEBI:15379"/>
        <dbReference type="ChEBI" id="CHEBI:16526"/>
        <dbReference type="ChEBI" id="CHEBI:16810"/>
        <dbReference type="ChEBI" id="CHEBI:30031"/>
        <dbReference type="ChEBI" id="CHEBI:50347"/>
        <dbReference type="ChEBI" id="CHEBI:138107"/>
        <dbReference type="EC" id="1.14.11.30"/>
    </reaction>
</comment>
<accession>A0A1B6C8Y2</accession>
<evidence type="ECO:0000256" key="17">
    <source>
        <dbReference type="ARBA" id="ARBA00066723"/>
    </source>
</evidence>
<dbReference type="GO" id="GO:0045746">
    <property type="term" value="P:negative regulation of Notch signaling pathway"/>
    <property type="evidence" value="ECO:0007669"/>
    <property type="project" value="TreeGrafter"/>
</dbReference>
<evidence type="ECO:0000256" key="13">
    <source>
        <dbReference type="ARBA" id="ARBA00051036"/>
    </source>
</evidence>
<feature type="domain" description="JmjC" evidence="21">
    <location>
        <begin position="122"/>
        <end position="292"/>
    </location>
</feature>
<evidence type="ECO:0000259" key="21">
    <source>
        <dbReference type="PROSITE" id="PS51184"/>
    </source>
</evidence>
<evidence type="ECO:0000256" key="3">
    <source>
        <dbReference type="ARBA" id="ARBA00004556"/>
    </source>
</evidence>
<dbReference type="AlphaFoldDB" id="A0A1B6C8Y2"/>
<evidence type="ECO:0000256" key="2">
    <source>
        <dbReference type="ARBA" id="ARBA00004123"/>
    </source>
</evidence>
<keyword evidence="9" id="KW-0408">Iron</keyword>
<dbReference type="InterPro" id="IPR041667">
    <property type="entry name" value="Cupin_8"/>
</dbReference>
<comment type="catalytic activity">
    <reaction evidence="14">
        <text>L-asparaginyl-[ankyrin-repeat domain protein] + 2-oxoglutarate + O2 = (3S)-3-hydroxy-L-asparaginyl-[ankyrin-repeat domain protein] + succinate + CO2</text>
        <dbReference type="Rhea" id="RHEA:54272"/>
        <dbReference type="Rhea" id="RHEA-COMP:13838"/>
        <dbReference type="Rhea" id="RHEA-COMP:13839"/>
        <dbReference type="ChEBI" id="CHEBI:15379"/>
        <dbReference type="ChEBI" id="CHEBI:16526"/>
        <dbReference type="ChEBI" id="CHEBI:16810"/>
        <dbReference type="ChEBI" id="CHEBI:30031"/>
        <dbReference type="ChEBI" id="CHEBI:50347"/>
        <dbReference type="ChEBI" id="CHEBI:138107"/>
        <dbReference type="EC" id="1.14.11.n4"/>
    </reaction>
</comment>
<proteinExistence type="predicted"/>
<evidence type="ECO:0000256" key="19">
    <source>
        <dbReference type="ARBA" id="ARBA00071441"/>
    </source>
</evidence>
<dbReference type="GO" id="GO:0046872">
    <property type="term" value="F:metal ion binding"/>
    <property type="evidence" value="ECO:0007669"/>
    <property type="project" value="UniProtKB-KW"/>
</dbReference>
<comment type="cofactor">
    <cofactor evidence="1">
        <name>Fe(2+)</name>
        <dbReference type="ChEBI" id="CHEBI:29033"/>
    </cofactor>
</comment>
<keyword evidence="11" id="KW-0804">Transcription</keyword>
<keyword evidence="6" id="KW-0223">Dioxygenase</keyword>
<gene>
    <name evidence="22" type="ORF">g.16664</name>
</gene>
<dbReference type="FunFam" id="1.10.287.1010:FF:000001">
    <property type="entry name" value="Hypoxia-inducible factor 1-alpha inhibitor"/>
    <property type="match status" value="1"/>
</dbReference>
<sequence length="328" mass="38426">MDEPMSWDESQLRKYNFKLEPIQRLAYDDSKVDEFISANKPVVITGSDLVTSAQKWNLEYLEQQIGSKNCSVLISKNHKFKYFDLHKLASHNLGDFKPPIKRVNMKISEFSKKLRDWKKGDPRLYLQQILNNTMGQTITNDFRKFRWDWVKSKAQSWGPLTHNLLLVAMEGNVTPCHYDEQQNLFAQIRGFKRCILFPPEQFECLYPHPVIHPYDRQSQVDFDRPDYIRFPKFSEVKGLEAVIGPGDVLYIPIYWWHQVESLMRGGYSVSINFWYKDGPTGQITYPLKGHQKVAIMRNIEKMLAEALHDPKEVGPLLRTLVLGRYIDP</sequence>
<dbReference type="InterPro" id="IPR014710">
    <property type="entry name" value="RmlC-like_jellyroll"/>
</dbReference>
<keyword evidence="5" id="KW-0479">Metal-binding</keyword>
<dbReference type="Gene3D" id="2.60.120.10">
    <property type="entry name" value="Jelly Rolls"/>
    <property type="match status" value="1"/>
</dbReference>
<dbReference type="InterPro" id="IPR003347">
    <property type="entry name" value="JmjC_dom"/>
</dbReference>
<dbReference type="EC" id="1.14.11.n4" evidence="18"/>
<evidence type="ECO:0000256" key="1">
    <source>
        <dbReference type="ARBA" id="ARBA00001954"/>
    </source>
</evidence>
<evidence type="ECO:0000256" key="9">
    <source>
        <dbReference type="ARBA" id="ARBA00023004"/>
    </source>
</evidence>
<comment type="catalytic activity">
    <reaction evidence="15">
        <text>L-aspartyl-[ankyrin-repeat domain protein] + 2-oxoglutarate + O2 = (3S)-3-hydroxy-L-aspartyl-[ankyrin-repeat domain protein] + succinate + CO2</text>
        <dbReference type="Rhea" id="RHEA:54280"/>
        <dbReference type="Rhea" id="RHEA-COMP:13843"/>
        <dbReference type="Rhea" id="RHEA-COMP:13844"/>
        <dbReference type="ChEBI" id="CHEBI:15379"/>
        <dbReference type="ChEBI" id="CHEBI:16526"/>
        <dbReference type="ChEBI" id="CHEBI:16810"/>
        <dbReference type="ChEBI" id="CHEBI:29961"/>
        <dbReference type="ChEBI" id="CHEBI:30031"/>
        <dbReference type="ChEBI" id="CHEBI:138111"/>
        <dbReference type="EC" id="1.14.11.n4"/>
    </reaction>
</comment>